<evidence type="ECO:0000313" key="2">
    <source>
        <dbReference type="EMBL" id="GGC34609.1"/>
    </source>
</evidence>
<protein>
    <recommendedName>
        <fullName evidence="4">DUF1735 domain-containing protein</fullName>
    </recommendedName>
</protein>
<name>A0ABQ1M3U7_9BACT</name>
<dbReference type="PROSITE" id="PS51257">
    <property type="entry name" value="PROKAR_LIPOPROTEIN"/>
    <property type="match status" value="1"/>
</dbReference>
<sequence>MYKYYKTIRFIAFTAILFTLFSSCDEENEVQQPLGYLAPLNLPEAIYLQYGEDYSIQLPDDYKNADVEFSLDFSSNDLDLGNGKNLQEILESAIEVNTEENKLVIESDKLYPNNQVSSITDVRLPETYKTVLTVSSLENYQPVSNTFSLYISAAKVEISGVDDSDEIPFSYHMYGEDTAKYIHQLKAPGLSLENTNWVLHQNGFPDQQVIVNEDKILFTSAAGSPENTAEWTYDLIPSLTKDGFIIASRQFRVFFIPEIKFFFGTYYPEYDLTVKTNIVHIALGEAYESSAPSFFPAEYKKSFLIESIQKDDEDFDNSEGIISINENNGAVKVAHNHSLEEGSYKIIVKATTDDANLTLETDLTLIMSVAEDDDHDH</sequence>
<dbReference type="RefSeq" id="WP_188462922.1">
    <property type="nucleotide sequence ID" value="NZ_BAABHU010000006.1"/>
</dbReference>
<keyword evidence="1" id="KW-0732">Signal</keyword>
<keyword evidence="3" id="KW-1185">Reference proteome</keyword>
<gene>
    <name evidence="2" type="ORF">GCM10011506_20020</name>
</gene>
<evidence type="ECO:0000313" key="3">
    <source>
        <dbReference type="Proteomes" id="UP000636010"/>
    </source>
</evidence>
<dbReference type="EMBL" id="BMEC01000006">
    <property type="protein sequence ID" value="GGC34609.1"/>
    <property type="molecule type" value="Genomic_DNA"/>
</dbReference>
<feature type="signal peptide" evidence="1">
    <location>
        <begin position="1"/>
        <end position="24"/>
    </location>
</feature>
<comment type="caution">
    <text evidence="2">The sequence shown here is derived from an EMBL/GenBank/DDBJ whole genome shotgun (WGS) entry which is preliminary data.</text>
</comment>
<proteinExistence type="predicted"/>
<feature type="chain" id="PRO_5045197661" description="DUF1735 domain-containing protein" evidence="1">
    <location>
        <begin position="25"/>
        <end position="377"/>
    </location>
</feature>
<dbReference type="Gene3D" id="2.60.40.2710">
    <property type="match status" value="1"/>
</dbReference>
<evidence type="ECO:0008006" key="4">
    <source>
        <dbReference type="Google" id="ProtNLM"/>
    </source>
</evidence>
<evidence type="ECO:0000256" key="1">
    <source>
        <dbReference type="SAM" id="SignalP"/>
    </source>
</evidence>
<organism evidence="2 3">
    <name type="scientific">Marivirga lumbricoides</name>
    <dbReference type="NCBI Taxonomy" id="1046115"/>
    <lineage>
        <taxon>Bacteria</taxon>
        <taxon>Pseudomonadati</taxon>
        <taxon>Bacteroidota</taxon>
        <taxon>Cytophagia</taxon>
        <taxon>Cytophagales</taxon>
        <taxon>Marivirgaceae</taxon>
        <taxon>Marivirga</taxon>
    </lineage>
</organism>
<reference evidence="3" key="1">
    <citation type="journal article" date="2019" name="Int. J. Syst. Evol. Microbiol.">
        <title>The Global Catalogue of Microorganisms (GCM) 10K type strain sequencing project: providing services to taxonomists for standard genome sequencing and annotation.</title>
        <authorList>
            <consortium name="The Broad Institute Genomics Platform"/>
            <consortium name="The Broad Institute Genome Sequencing Center for Infectious Disease"/>
            <person name="Wu L."/>
            <person name="Ma J."/>
        </authorList>
    </citation>
    <scope>NUCLEOTIDE SEQUENCE [LARGE SCALE GENOMIC DNA]</scope>
    <source>
        <strain evidence="3">CGMCC 1.10832</strain>
    </source>
</reference>
<accession>A0ABQ1M3U7</accession>
<dbReference type="Proteomes" id="UP000636010">
    <property type="component" value="Unassembled WGS sequence"/>
</dbReference>